<feature type="transmembrane region" description="Helical" evidence="1">
    <location>
        <begin position="106"/>
        <end position="130"/>
    </location>
</feature>
<dbReference type="PRINTS" id="PR01991">
    <property type="entry name" value="GPR153GPR162"/>
</dbReference>
<evidence type="ECO:0000313" key="2">
    <source>
        <dbReference type="EMBL" id="MCI3273446.1"/>
    </source>
</evidence>
<evidence type="ECO:0000313" key="3">
    <source>
        <dbReference type="Proteomes" id="UP001165269"/>
    </source>
</evidence>
<dbReference type="InterPro" id="IPR022347">
    <property type="entry name" value="GCR_153/162"/>
</dbReference>
<reference evidence="2" key="1">
    <citation type="submission" date="2022-03" db="EMBL/GenBank/DDBJ databases">
        <title>Streptomyces 7R015 and 7R016 isolated from Barleria lupulina in Thailand.</title>
        <authorList>
            <person name="Kanchanasin P."/>
            <person name="Phongsopitanun W."/>
            <person name="Tanasupawat S."/>
        </authorList>
    </citation>
    <scope>NUCLEOTIDE SEQUENCE</scope>
    <source>
        <strain evidence="2">7R015</strain>
    </source>
</reference>
<feature type="transmembrane region" description="Helical" evidence="1">
    <location>
        <begin position="150"/>
        <end position="175"/>
    </location>
</feature>
<feature type="transmembrane region" description="Helical" evidence="1">
    <location>
        <begin position="184"/>
        <end position="204"/>
    </location>
</feature>
<gene>
    <name evidence="2" type="ORF">MQP27_20320</name>
</gene>
<feature type="transmembrane region" description="Helical" evidence="1">
    <location>
        <begin position="75"/>
        <end position="94"/>
    </location>
</feature>
<organism evidence="2 3">
    <name type="scientific">Streptomyces cylindrosporus</name>
    <dbReference type="NCBI Taxonomy" id="2927583"/>
    <lineage>
        <taxon>Bacteria</taxon>
        <taxon>Bacillati</taxon>
        <taxon>Actinomycetota</taxon>
        <taxon>Actinomycetes</taxon>
        <taxon>Kitasatosporales</taxon>
        <taxon>Streptomycetaceae</taxon>
        <taxon>Streptomyces</taxon>
    </lineage>
</organism>
<keyword evidence="1" id="KW-0812">Transmembrane</keyword>
<keyword evidence="3" id="KW-1185">Reference proteome</keyword>
<protein>
    <submittedName>
        <fullName evidence="2">Uncharacterized protein</fullName>
    </submittedName>
</protein>
<feature type="transmembrane region" description="Helical" evidence="1">
    <location>
        <begin position="26"/>
        <end position="46"/>
    </location>
</feature>
<sequence>MTSTAGSEASVRERASMRDRGKRDLWICWWVFPVFYTLFGVIFVPLTRVMPPPRPDVTADQITAFFDAHSLTIKIGFGLLMVVIGGGSIANGLVAHQMKRMSISPVFAYGYIATLAVGGIPGCLFAGLAFLTATFRPDRDPQLIALLYDIALLSFIGSLGCFATQYLIFALAIFLDRNRILPNWMAYVSIWQVVTELMAAPVFIFRTGPFAWNGAISFYEGTAIFGVYIACLIALLRKAIERQPADERVPD</sequence>
<feature type="transmembrane region" description="Helical" evidence="1">
    <location>
        <begin position="216"/>
        <end position="236"/>
    </location>
</feature>
<dbReference type="RefSeq" id="WP_242766706.1">
    <property type="nucleotide sequence ID" value="NZ_JALDAY010000006.1"/>
</dbReference>
<name>A0ABS9YA02_9ACTN</name>
<dbReference type="Proteomes" id="UP001165269">
    <property type="component" value="Unassembled WGS sequence"/>
</dbReference>
<comment type="caution">
    <text evidence="2">The sequence shown here is derived from an EMBL/GenBank/DDBJ whole genome shotgun (WGS) entry which is preliminary data.</text>
</comment>
<dbReference type="EMBL" id="JALDAY010000006">
    <property type="protein sequence ID" value="MCI3273446.1"/>
    <property type="molecule type" value="Genomic_DNA"/>
</dbReference>
<proteinExistence type="predicted"/>
<keyword evidence="1" id="KW-1133">Transmembrane helix</keyword>
<accession>A0ABS9YA02</accession>
<evidence type="ECO:0000256" key="1">
    <source>
        <dbReference type="SAM" id="Phobius"/>
    </source>
</evidence>
<keyword evidence="1" id="KW-0472">Membrane</keyword>